<keyword evidence="11" id="KW-0106">Calcium</keyword>
<evidence type="ECO:0000256" key="14">
    <source>
        <dbReference type="RuleBase" id="RU004241"/>
    </source>
</evidence>
<keyword evidence="7 15" id="KW-0732">Signal</keyword>
<evidence type="ECO:0000256" key="15">
    <source>
        <dbReference type="SAM" id="SignalP"/>
    </source>
</evidence>
<evidence type="ECO:0000256" key="5">
    <source>
        <dbReference type="ARBA" id="ARBA00022617"/>
    </source>
</evidence>
<comment type="function">
    <text evidence="2">Removal of H(2)O(2), oxidation of toxic reductants, biosynthesis and degradation of lignin, suberization, auxin catabolism, response to environmental stresses such as wounding, pathogen attack and oxidative stress. These functions might be dependent on each isozyme/isoform in each plant tissue.</text>
</comment>
<evidence type="ECO:0000256" key="8">
    <source>
        <dbReference type="ARBA" id="ARBA00023002"/>
    </source>
</evidence>
<feature type="site" description="Transition state stabilizer" evidence="12">
    <location>
        <position position="68"/>
    </location>
</feature>
<comment type="cofactor">
    <cofactor evidence="1">
        <name>heme b</name>
        <dbReference type="ChEBI" id="CHEBI:60344"/>
    </cofactor>
</comment>
<name>A0A8T1ZM55_9BRAS</name>
<dbReference type="Proteomes" id="UP000694240">
    <property type="component" value="Chromosome 10"/>
</dbReference>
<dbReference type="GO" id="GO:0140825">
    <property type="term" value="F:lactoperoxidase activity"/>
    <property type="evidence" value="ECO:0007669"/>
    <property type="project" value="UniProtKB-EC"/>
</dbReference>
<keyword evidence="13" id="KW-1015">Disulfide bond</keyword>
<sequence>MHFSSSSTSFTWTTLITLGCLLLHASLSDAQLTPTFYDSSCPNVTNIVRETIVNELRSDPRIAASILRLHFHDCFVNGCDASIISNRERCLWKRKFGSRISCD</sequence>
<dbReference type="AlphaFoldDB" id="A0A8T1ZM55"/>
<keyword evidence="9" id="KW-0408">Iron</keyword>
<evidence type="ECO:0000256" key="12">
    <source>
        <dbReference type="PIRSR" id="PIRSR600823-4"/>
    </source>
</evidence>
<dbReference type="InterPro" id="IPR019794">
    <property type="entry name" value="Peroxidases_AS"/>
</dbReference>
<keyword evidence="8" id="KW-0560">Oxidoreductase</keyword>
<feature type="binding site" evidence="11">
    <location>
        <position position="78"/>
    </location>
    <ligand>
        <name>Ca(2+)</name>
        <dbReference type="ChEBI" id="CHEBI:29108"/>
        <label>1</label>
    </ligand>
</feature>
<dbReference type="PANTHER" id="PTHR31388">
    <property type="entry name" value="PEROXIDASE 72-RELATED"/>
    <property type="match status" value="1"/>
</dbReference>
<feature type="active site" description="Proton acceptor" evidence="10">
    <location>
        <position position="72"/>
    </location>
</feature>
<protein>
    <recommendedName>
        <fullName evidence="3">peroxidase</fullName>
        <ecNumber evidence="3">1.11.1.7</ecNumber>
    </recommendedName>
</protein>
<dbReference type="EMBL" id="JAEFBK010000010">
    <property type="protein sequence ID" value="KAG7560179.1"/>
    <property type="molecule type" value="Genomic_DNA"/>
</dbReference>
<evidence type="ECO:0000256" key="9">
    <source>
        <dbReference type="ARBA" id="ARBA00023004"/>
    </source>
</evidence>
<dbReference type="InterPro" id="IPR000823">
    <property type="entry name" value="Peroxidase_pln"/>
</dbReference>
<feature type="domain" description="Plant heme peroxidase family profile" evidence="16">
    <location>
        <begin position="31"/>
        <end position="84"/>
    </location>
</feature>
<comment type="caution">
    <text evidence="17">The sequence shown here is derived from an EMBL/GenBank/DDBJ whole genome shotgun (WGS) entry which is preliminary data.</text>
</comment>
<evidence type="ECO:0000256" key="2">
    <source>
        <dbReference type="ARBA" id="ARBA00002322"/>
    </source>
</evidence>
<comment type="similarity">
    <text evidence="14">Belongs to the peroxidase family.</text>
</comment>
<dbReference type="PANTHER" id="PTHR31388:SF141">
    <property type="entry name" value="PEROXIDASE 33-RELATED"/>
    <property type="match status" value="1"/>
</dbReference>
<feature type="chain" id="PRO_5035792814" description="peroxidase" evidence="15">
    <location>
        <begin position="31"/>
        <end position="103"/>
    </location>
</feature>
<feature type="binding site" evidence="11">
    <location>
        <position position="76"/>
    </location>
    <ligand>
        <name>Ca(2+)</name>
        <dbReference type="ChEBI" id="CHEBI:29108"/>
        <label>1</label>
    </ligand>
</feature>
<evidence type="ECO:0000256" key="1">
    <source>
        <dbReference type="ARBA" id="ARBA00001970"/>
    </source>
</evidence>
<dbReference type="PROSITE" id="PS00436">
    <property type="entry name" value="PEROXIDASE_2"/>
    <property type="match status" value="1"/>
</dbReference>
<dbReference type="GO" id="GO:0020037">
    <property type="term" value="F:heme binding"/>
    <property type="evidence" value="ECO:0007669"/>
    <property type="project" value="InterPro"/>
</dbReference>
<evidence type="ECO:0000256" key="3">
    <source>
        <dbReference type="ARBA" id="ARBA00012313"/>
    </source>
</evidence>
<evidence type="ECO:0000256" key="11">
    <source>
        <dbReference type="PIRSR" id="PIRSR600823-3"/>
    </source>
</evidence>
<keyword evidence="5" id="KW-0349">Heme</keyword>
<comment type="cofactor">
    <cofactor evidence="11">
        <name>Ca(2+)</name>
        <dbReference type="ChEBI" id="CHEBI:29108"/>
    </cofactor>
    <text evidence="11">Binds 2 calcium ions per subunit.</text>
</comment>
<evidence type="ECO:0000256" key="10">
    <source>
        <dbReference type="PIRSR" id="PIRSR600823-1"/>
    </source>
</evidence>
<evidence type="ECO:0000313" key="18">
    <source>
        <dbReference type="Proteomes" id="UP000694240"/>
    </source>
</evidence>
<evidence type="ECO:0000256" key="4">
    <source>
        <dbReference type="ARBA" id="ARBA00022559"/>
    </source>
</evidence>
<keyword evidence="18" id="KW-1185">Reference proteome</keyword>
<dbReference type="Pfam" id="PF00141">
    <property type="entry name" value="peroxidase"/>
    <property type="match status" value="1"/>
</dbReference>
<feature type="signal peptide" evidence="15">
    <location>
        <begin position="1"/>
        <end position="30"/>
    </location>
</feature>
<evidence type="ECO:0000256" key="6">
    <source>
        <dbReference type="ARBA" id="ARBA00022723"/>
    </source>
</evidence>
<feature type="binding site" evidence="11">
    <location>
        <position position="73"/>
    </location>
    <ligand>
        <name>Ca(2+)</name>
        <dbReference type="ChEBI" id="CHEBI:29108"/>
        <label>1</label>
    </ligand>
</feature>
<dbReference type="GO" id="GO:0046872">
    <property type="term" value="F:metal ion binding"/>
    <property type="evidence" value="ECO:0007669"/>
    <property type="project" value="UniProtKB-KW"/>
</dbReference>
<reference evidence="17 18" key="1">
    <citation type="submission" date="2020-12" db="EMBL/GenBank/DDBJ databases">
        <title>Concerted genomic and epigenomic changes stabilize Arabidopsis allopolyploids.</title>
        <authorList>
            <person name="Chen Z."/>
        </authorList>
    </citation>
    <scope>NUCLEOTIDE SEQUENCE [LARGE SCALE GENOMIC DNA]</scope>
    <source>
        <strain evidence="17">Allo738</strain>
        <tissue evidence="17">Leaf</tissue>
    </source>
</reference>
<organism evidence="17 18">
    <name type="scientific">Arabidopsis thaliana x Arabidopsis arenosa</name>
    <dbReference type="NCBI Taxonomy" id="1240361"/>
    <lineage>
        <taxon>Eukaryota</taxon>
        <taxon>Viridiplantae</taxon>
        <taxon>Streptophyta</taxon>
        <taxon>Embryophyta</taxon>
        <taxon>Tracheophyta</taxon>
        <taxon>Spermatophyta</taxon>
        <taxon>Magnoliopsida</taxon>
        <taxon>eudicotyledons</taxon>
        <taxon>Gunneridae</taxon>
        <taxon>Pentapetalae</taxon>
        <taxon>rosids</taxon>
        <taxon>malvids</taxon>
        <taxon>Brassicales</taxon>
        <taxon>Brassicaceae</taxon>
        <taxon>Camelineae</taxon>
        <taxon>Arabidopsis</taxon>
    </lineage>
</organism>
<accession>A0A8T1ZM55</accession>
<keyword evidence="4 17" id="KW-0575">Peroxidase</keyword>
<keyword evidence="6 11" id="KW-0479">Metal-binding</keyword>
<dbReference type="EC" id="1.11.1.7" evidence="3"/>
<evidence type="ECO:0000259" key="16">
    <source>
        <dbReference type="PROSITE" id="PS50873"/>
    </source>
</evidence>
<dbReference type="GO" id="GO:0006979">
    <property type="term" value="P:response to oxidative stress"/>
    <property type="evidence" value="ECO:0007669"/>
    <property type="project" value="InterPro"/>
</dbReference>
<dbReference type="PROSITE" id="PS50873">
    <property type="entry name" value="PEROXIDASE_4"/>
    <property type="match status" value="1"/>
</dbReference>
<feature type="binding site" evidence="11">
    <location>
        <position position="82"/>
    </location>
    <ligand>
        <name>Ca(2+)</name>
        <dbReference type="ChEBI" id="CHEBI:29108"/>
        <label>1</label>
    </ligand>
</feature>
<proteinExistence type="inferred from homology"/>
<feature type="disulfide bond" evidence="13">
    <location>
        <begin position="74"/>
        <end position="79"/>
    </location>
</feature>
<gene>
    <name evidence="17" type="ORF">ISN45_Aa05g017270</name>
</gene>
<feature type="binding site" evidence="11">
    <location>
        <position position="80"/>
    </location>
    <ligand>
        <name>Ca(2+)</name>
        <dbReference type="ChEBI" id="CHEBI:29108"/>
        <label>1</label>
    </ligand>
</feature>
<evidence type="ECO:0000313" key="17">
    <source>
        <dbReference type="EMBL" id="KAG7560179.1"/>
    </source>
</evidence>
<evidence type="ECO:0000256" key="13">
    <source>
        <dbReference type="PIRSR" id="PIRSR600823-5"/>
    </source>
</evidence>
<dbReference type="InterPro" id="IPR002016">
    <property type="entry name" value="Haem_peroxidase"/>
</dbReference>
<evidence type="ECO:0000256" key="7">
    <source>
        <dbReference type="ARBA" id="ARBA00022729"/>
    </source>
</evidence>